<feature type="non-terminal residue" evidence="2">
    <location>
        <position position="1"/>
    </location>
</feature>
<gene>
    <name evidence="2" type="ORF">g.11706</name>
</gene>
<evidence type="ECO:0000256" key="1">
    <source>
        <dbReference type="SAM" id="SignalP"/>
    </source>
</evidence>
<evidence type="ECO:0000313" key="2">
    <source>
        <dbReference type="EMBL" id="JAQ11482.1"/>
    </source>
</evidence>
<evidence type="ECO:0008006" key="3">
    <source>
        <dbReference type="Google" id="ProtNLM"/>
    </source>
</evidence>
<keyword evidence="1" id="KW-0732">Signal</keyword>
<sequence length="245" mass="24050">LLLLLLLLEFVPISATVAAAGAGAGDLDTAVDGNVNPLVGVTKLGFSVSVGSCAVSFAATDSACFSTPRCSVVAATSTPPLPCAVCTGGVFPNAKVKFGRFTVDFSVVVPTPVTGGGDVSAAIVALFASLPASAVFAPALVAGCAKLNMNGCMSAVFLPPSMFFACIASFTDSTVDWDGAVVSVLVALPDGSVKVGKCIGIAGTVVSVVDNLIYGVDLASAPPTAPAPTAPPTAPADAACCCSFL</sequence>
<name>A0A146LXR5_LYGHE</name>
<reference evidence="2" key="1">
    <citation type="journal article" date="2016" name="Gigascience">
        <title>De novo construction of an expanded transcriptome assembly for the western tarnished plant bug, Lygus hesperus.</title>
        <authorList>
            <person name="Tassone E.E."/>
            <person name="Geib S.M."/>
            <person name="Hall B."/>
            <person name="Fabrick J.A."/>
            <person name="Brent C.S."/>
            <person name="Hull J.J."/>
        </authorList>
    </citation>
    <scope>NUCLEOTIDE SEQUENCE</scope>
</reference>
<dbReference type="AlphaFoldDB" id="A0A146LXR5"/>
<accession>A0A146LXR5</accession>
<protein>
    <recommendedName>
        <fullName evidence="3">Secreted protein</fullName>
    </recommendedName>
</protein>
<feature type="signal peptide" evidence="1">
    <location>
        <begin position="1"/>
        <end position="15"/>
    </location>
</feature>
<feature type="chain" id="PRO_5013243940" description="Secreted protein" evidence="1">
    <location>
        <begin position="16"/>
        <end position="245"/>
    </location>
</feature>
<organism evidence="2">
    <name type="scientific">Lygus hesperus</name>
    <name type="common">Western plant bug</name>
    <dbReference type="NCBI Taxonomy" id="30085"/>
    <lineage>
        <taxon>Eukaryota</taxon>
        <taxon>Metazoa</taxon>
        <taxon>Ecdysozoa</taxon>
        <taxon>Arthropoda</taxon>
        <taxon>Hexapoda</taxon>
        <taxon>Insecta</taxon>
        <taxon>Pterygota</taxon>
        <taxon>Neoptera</taxon>
        <taxon>Paraneoptera</taxon>
        <taxon>Hemiptera</taxon>
        <taxon>Heteroptera</taxon>
        <taxon>Panheteroptera</taxon>
        <taxon>Cimicomorpha</taxon>
        <taxon>Miridae</taxon>
        <taxon>Mirini</taxon>
        <taxon>Lygus</taxon>
    </lineage>
</organism>
<dbReference type="EMBL" id="GDHC01007147">
    <property type="protein sequence ID" value="JAQ11482.1"/>
    <property type="molecule type" value="Transcribed_RNA"/>
</dbReference>
<proteinExistence type="predicted"/>